<evidence type="ECO:0000313" key="3">
    <source>
        <dbReference type="Proteomes" id="UP000434101"/>
    </source>
</evidence>
<sequence>MNLDHYDQYWNAVSSSPNKERDHLKNKGSGEALGAQTAMIQNNHLGNLKRLFDKAGVDDWTAHIDHTATYNSNKQNIIDTYSVDGFEKDREKKLDRLEAEEEKLREEAPDDVPTTLDEQLRRGQKTEINDDVEVEHIGSSINNNSNSNGEEKNGVSVGNNYSEKGNDKIQSQENSSTKAISLSKARSRCLQAVEKAYNSDRVMLLDALPGIGKSYSAIEAVSTTDTPITILTSRGRKGRYAEIRSWCQKHGLSSKVLPRVDDKCPSFAGKHGPPLEQKLKDYRNLGVTASDLHTHWDLPCQKGSGCPYESEWDFEPDDYEVIIGHYTHAYVEIIVENRVVVIDEAPSDAFLTEFTDPHTTITNFLQQTSNIPFSNYHRLLTNSDSKKKELALNWFNQKGIGLGNSKQILDKDSDNYHIHTPLLVLGTLKANDLGNNWSTSPLGGGQVFSHNQNLNKMYVLDPPTLVNAKNVVALDGAPTPRLYDLMLGLNFNHKQLLTDTERERYIRHTQNIKIIQTELKSIYPYSSGNHANLDRDEALLREVAKRHSCQPAVITSDRVLNKLKSKNIPISANSTYYGNLKGSNKLANEDVGVILGSPHYGDPFIERWAALFGTEATGNGQGLTKSYGAFGDEILQHMRENEVLQAIFRFARDGSGSTVYVNTAAIPSWLPREIALGVVRKRSTIERDIIEALSDLCVASGADIARETGHNKNTVRSNLRKIQQEGLVRKTGKKKGTQWHDDGLSGANTCGLVDLNSLTDQTHNISIGDIGDKIEHQLEQYGVDQHERDRLLGDGTMTNWRTN</sequence>
<dbReference type="InterPro" id="IPR036388">
    <property type="entry name" value="WH-like_DNA-bd_sf"/>
</dbReference>
<feature type="region of interest" description="Disordered" evidence="1">
    <location>
        <begin position="121"/>
        <end position="181"/>
    </location>
</feature>
<dbReference type="RefSeq" id="WP_160067761.1">
    <property type="nucleotide sequence ID" value="NZ_WUYX01000071.1"/>
</dbReference>
<feature type="compositionally biased region" description="Low complexity" evidence="1">
    <location>
        <begin position="137"/>
        <end position="148"/>
    </location>
</feature>
<gene>
    <name evidence="2" type="ORF">GS429_20665</name>
</gene>
<dbReference type="Gene3D" id="1.10.10.10">
    <property type="entry name" value="Winged helix-like DNA-binding domain superfamily/Winged helix DNA-binding domain"/>
    <property type="match status" value="1"/>
</dbReference>
<protein>
    <submittedName>
        <fullName evidence="2">Uncharacterized protein</fullName>
    </submittedName>
</protein>
<evidence type="ECO:0000313" key="2">
    <source>
        <dbReference type="EMBL" id="MXV64436.1"/>
    </source>
</evidence>
<evidence type="ECO:0000256" key="1">
    <source>
        <dbReference type="SAM" id="MobiDB-lite"/>
    </source>
</evidence>
<feature type="compositionally biased region" description="Polar residues" evidence="1">
    <location>
        <begin position="156"/>
        <end position="180"/>
    </location>
</feature>
<dbReference type="AlphaFoldDB" id="A0A6B0VU57"/>
<comment type="caution">
    <text evidence="2">The sequence shown here is derived from an EMBL/GenBank/DDBJ whole genome shotgun (WGS) entry which is preliminary data.</text>
</comment>
<dbReference type="EMBL" id="WUYX01000071">
    <property type="protein sequence ID" value="MXV64436.1"/>
    <property type="molecule type" value="Genomic_DNA"/>
</dbReference>
<accession>A0A6B0VU57</accession>
<dbReference type="Proteomes" id="UP000434101">
    <property type="component" value="Unassembled WGS sequence"/>
</dbReference>
<dbReference type="OrthoDB" id="242746at2157"/>
<organism evidence="2 3">
    <name type="scientific">Natronorubrum halalkaliphilum</name>
    <dbReference type="NCBI Taxonomy" id="2691917"/>
    <lineage>
        <taxon>Archaea</taxon>
        <taxon>Methanobacteriati</taxon>
        <taxon>Methanobacteriota</taxon>
        <taxon>Stenosarchaea group</taxon>
        <taxon>Halobacteria</taxon>
        <taxon>Halobacteriales</taxon>
        <taxon>Natrialbaceae</taxon>
        <taxon>Natronorubrum</taxon>
    </lineage>
</organism>
<name>A0A6B0VU57_9EURY</name>
<keyword evidence="3" id="KW-1185">Reference proteome</keyword>
<proteinExistence type="predicted"/>
<reference evidence="2 3" key="1">
    <citation type="submission" date="2020-01" db="EMBL/GenBank/DDBJ databases">
        <title>Natronorubrum sp. JWXQ-INN 674 isolated from Inner Mongolia Autonomous Region of China.</title>
        <authorList>
            <person name="Xue Q."/>
        </authorList>
    </citation>
    <scope>NUCLEOTIDE SEQUENCE [LARGE SCALE GENOMIC DNA]</scope>
    <source>
        <strain evidence="2 3">JWXQ-INN-674</strain>
    </source>
</reference>